<evidence type="ECO:0000313" key="2">
    <source>
        <dbReference type="Proteomes" id="UP000198393"/>
    </source>
</evidence>
<organism evidence="1 2">
    <name type="scientific">Ekhidna lutea</name>
    <dbReference type="NCBI Taxonomy" id="447679"/>
    <lineage>
        <taxon>Bacteria</taxon>
        <taxon>Pseudomonadati</taxon>
        <taxon>Bacteroidota</taxon>
        <taxon>Cytophagia</taxon>
        <taxon>Cytophagales</taxon>
        <taxon>Reichenbachiellaceae</taxon>
        <taxon>Ekhidna</taxon>
    </lineage>
</organism>
<dbReference type="AlphaFoldDB" id="A0A239JJ84"/>
<dbReference type="Proteomes" id="UP000198393">
    <property type="component" value="Unassembled WGS sequence"/>
</dbReference>
<dbReference type="OrthoDB" id="10017961at2"/>
<keyword evidence="2" id="KW-1185">Reference proteome</keyword>
<accession>A0A239JJ84</accession>
<evidence type="ECO:0000313" key="1">
    <source>
        <dbReference type="EMBL" id="SNT05897.1"/>
    </source>
</evidence>
<proteinExistence type="predicted"/>
<gene>
    <name evidence="1" type="ORF">SAMN05421640_2203</name>
</gene>
<dbReference type="RefSeq" id="WP_144017394.1">
    <property type="nucleotide sequence ID" value="NZ_FZPD01000003.1"/>
</dbReference>
<protein>
    <submittedName>
        <fullName evidence="1">Uncharacterized protein</fullName>
    </submittedName>
</protein>
<sequence length="270" mass="28851">MNKIETEINLDELAGFFADMSSNTLRFSNANFSFDISQNKEIRINNPEIVSDHLRTNYFKNLPSEFEIDLEANFNSRIADSGYFSQKQLEFIETMGILMGEVRSSIELQEAIDELRIKLANSKGMTDEEKYEMIALVEYTNSLHQNLINGGLGQIANNILNTENGRILDAPDLDFTNHCPDDVNQPCDTGEGGSSGCSVNWRDVWAGAVVGLTVGATQGAYVGATAGTVTFPVIGTVTGGVSGGVVGGAIGFVSGAATSVAAGLITSCGR</sequence>
<dbReference type="EMBL" id="FZPD01000003">
    <property type="protein sequence ID" value="SNT05897.1"/>
    <property type="molecule type" value="Genomic_DNA"/>
</dbReference>
<name>A0A239JJ84_EKHLU</name>
<reference evidence="1 2" key="1">
    <citation type="submission" date="2017-06" db="EMBL/GenBank/DDBJ databases">
        <authorList>
            <person name="Kim H.J."/>
            <person name="Triplett B.A."/>
        </authorList>
    </citation>
    <scope>NUCLEOTIDE SEQUENCE [LARGE SCALE GENOMIC DNA]</scope>
    <source>
        <strain evidence="1 2">DSM 19307</strain>
    </source>
</reference>